<evidence type="ECO:0000313" key="3">
    <source>
        <dbReference type="Proteomes" id="UP000282832"/>
    </source>
</evidence>
<evidence type="ECO:0000256" key="1">
    <source>
        <dbReference type="ARBA" id="ARBA00022857"/>
    </source>
</evidence>
<comment type="caution">
    <text evidence="2">The sequence shown here is derived from an EMBL/GenBank/DDBJ whole genome shotgun (WGS) entry which is preliminary data.</text>
</comment>
<protein>
    <submittedName>
        <fullName evidence="2">Acyl-CoA reductase</fullName>
    </submittedName>
</protein>
<reference evidence="2 3" key="1">
    <citation type="submission" date="2019-01" db="EMBL/GenBank/DDBJ databases">
        <authorList>
            <person name="Chen W.-M."/>
        </authorList>
    </citation>
    <scope>NUCLEOTIDE SEQUENCE [LARGE SCALE GENOMIC DNA]</scope>
    <source>
        <strain evidence="2 3">FSY-15</strain>
    </source>
</reference>
<evidence type="ECO:0000313" key="2">
    <source>
        <dbReference type="EMBL" id="RVU26615.1"/>
    </source>
</evidence>
<proteinExistence type="predicted"/>
<dbReference type="RefSeq" id="WP_127802167.1">
    <property type="nucleotide sequence ID" value="NZ_SACY01000001.1"/>
</dbReference>
<name>A0A437PWG9_9BACT</name>
<dbReference type="AlphaFoldDB" id="A0A437PWG9"/>
<sequence>MSKNTFLDLITYLKEYFTSSSNEEKIELFIEKALGQNPWFTRDLVDYSMDAIQKQFFDRNKWEHFFEEQGLPKQSTPKKVGIVLPGNLPAVGMHDVLMVLASGNICLIKLSSQDTPLMQLYVEVIQSFGKFEIQIVDKIKDSEFVIATGSDTTGNYFDQYFKDIPRIIRKNRSSLAILWGNESKSDFEGLAKDIFTYYGLGCRNVSSIFIPKDYDLIPLFDVLTTYQWVMEHHKYSNNYQYQKTLFLLNQVPHFDLGNLLVLEKPELVSAVGVLHLHYYSNEQELKEMLVGFEEKIQCKVGIGQDLIPFGLAQEPSLSDWADGVNTYRIMNYEL</sequence>
<accession>A0A437PWG9</accession>
<dbReference type="GO" id="GO:0003995">
    <property type="term" value="F:acyl-CoA dehydrogenase activity"/>
    <property type="evidence" value="ECO:0007669"/>
    <property type="project" value="InterPro"/>
</dbReference>
<dbReference type="InterPro" id="IPR016161">
    <property type="entry name" value="Ald_DH/histidinol_DH"/>
</dbReference>
<dbReference type="InterPro" id="IPR008670">
    <property type="entry name" value="CoA_reduct_LuxC"/>
</dbReference>
<keyword evidence="1" id="KW-0521">NADP</keyword>
<dbReference type="OrthoDB" id="1522941at2"/>
<dbReference type="Proteomes" id="UP000282832">
    <property type="component" value="Unassembled WGS sequence"/>
</dbReference>
<dbReference type="SUPFAM" id="SSF53720">
    <property type="entry name" value="ALDH-like"/>
    <property type="match status" value="1"/>
</dbReference>
<dbReference type="Pfam" id="PF05893">
    <property type="entry name" value="LuxC"/>
    <property type="match status" value="1"/>
</dbReference>
<dbReference type="GO" id="GO:0008218">
    <property type="term" value="P:bioluminescence"/>
    <property type="evidence" value="ECO:0007669"/>
    <property type="project" value="InterPro"/>
</dbReference>
<organism evidence="2 3">
    <name type="scientific">Sandaracinomonas limnophila</name>
    <dbReference type="NCBI Taxonomy" id="1862386"/>
    <lineage>
        <taxon>Bacteria</taxon>
        <taxon>Pseudomonadati</taxon>
        <taxon>Bacteroidota</taxon>
        <taxon>Cytophagia</taxon>
        <taxon>Cytophagales</taxon>
        <taxon>Flectobacillaceae</taxon>
        <taxon>Sandaracinomonas</taxon>
    </lineage>
</organism>
<dbReference type="EMBL" id="SACY01000001">
    <property type="protein sequence ID" value="RVU26615.1"/>
    <property type="molecule type" value="Genomic_DNA"/>
</dbReference>
<gene>
    <name evidence="2" type="ORF">EOJ36_01070</name>
</gene>
<keyword evidence="3" id="KW-1185">Reference proteome</keyword>